<proteinExistence type="predicted"/>
<evidence type="ECO:0000256" key="1">
    <source>
        <dbReference type="SAM" id="Coils"/>
    </source>
</evidence>
<evidence type="ECO:0000313" key="2">
    <source>
        <dbReference type="EMBL" id="CAD0091191.1"/>
    </source>
</evidence>
<name>A0A9N8PEG1_9PEZI</name>
<dbReference type="OrthoDB" id="3931977at2759"/>
<dbReference type="AlphaFoldDB" id="A0A9N8PEG1"/>
<keyword evidence="3" id="KW-1185">Reference proteome</keyword>
<evidence type="ECO:0000313" key="3">
    <source>
        <dbReference type="Proteomes" id="UP000714618"/>
    </source>
</evidence>
<dbReference type="SUPFAM" id="SSF57997">
    <property type="entry name" value="Tropomyosin"/>
    <property type="match status" value="1"/>
</dbReference>
<accession>A0A9N8PEG1</accession>
<comment type="caution">
    <text evidence="2">The sequence shown here is derived from an EMBL/GenBank/DDBJ whole genome shotgun (WGS) entry which is preliminary data.</text>
</comment>
<dbReference type="EMBL" id="CAIJEO010000004">
    <property type="protein sequence ID" value="CAD0091191.1"/>
    <property type="molecule type" value="Genomic_DNA"/>
</dbReference>
<dbReference type="Proteomes" id="UP000714618">
    <property type="component" value="Unassembled WGS sequence"/>
</dbReference>
<feature type="coiled-coil region" evidence="1">
    <location>
        <begin position="177"/>
        <end position="250"/>
    </location>
</feature>
<protein>
    <submittedName>
        <fullName evidence="2">Uncharacterized protein</fullName>
    </submittedName>
</protein>
<dbReference type="Gene3D" id="1.20.5.340">
    <property type="match status" value="1"/>
</dbReference>
<reference evidence="2" key="1">
    <citation type="submission" date="2020-06" db="EMBL/GenBank/DDBJ databases">
        <authorList>
            <person name="Onetto C."/>
        </authorList>
    </citation>
    <scope>NUCLEOTIDE SEQUENCE</scope>
</reference>
<gene>
    <name evidence="2" type="ORF">AWRI4233_LOCUS3149</name>
</gene>
<organism evidence="2 3">
    <name type="scientific">Aureobasidium mustum</name>
    <dbReference type="NCBI Taxonomy" id="2773714"/>
    <lineage>
        <taxon>Eukaryota</taxon>
        <taxon>Fungi</taxon>
        <taxon>Dikarya</taxon>
        <taxon>Ascomycota</taxon>
        <taxon>Pezizomycotina</taxon>
        <taxon>Dothideomycetes</taxon>
        <taxon>Dothideomycetidae</taxon>
        <taxon>Dothideales</taxon>
        <taxon>Saccotheciaceae</taxon>
        <taxon>Aureobasidium</taxon>
    </lineage>
</organism>
<sequence length="419" mass="47991">MKRRLGKLEDRLNREVSAAKKSEDRVLRLEDLSRTTTHAVNLATENHISLSDQTSKDRLSYRDRFSTLEVEMDKNKTRHKETSHAIDNIRSSLDSHIVKSNKTHQEQAQDIDLCKSRVEEMQQNLNVEIDSKLKHNSEILATTCKDVKELKERSALLSNPPVLCPPTTPKSIPTPNTVEVESRLKEAESRLKEAESRLKEAESRLKEVEKKVRGLDEEAEVKNVTFAEDIDKLRSGLDHLQVELNKMQNNSGGKIATKQGLTEDERKNFTAWKDLKSRIDSLASSVHDLSANTPRIEDLTMSTKRELETSINEVKQVTSTSQGVLEVLRPQVEYVSRTVENHIDVLTRHEVRLNSVTTDEVCRIMENQWRSAYGVPSDLRGLSQRQAQLELSTRGRFDELNMKYEGMAADFRNRKSYPF</sequence>
<keyword evidence="1" id="KW-0175">Coiled coil</keyword>